<evidence type="ECO:0000259" key="8">
    <source>
        <dbReference type="Pfam" id="PF02770"/>
    </source>
</evidence>
<dbReference type="OrthoDB" id="9769473at2"/>
<gene>
    <name evidence="10" type="ORF">H010_12099</name>
</gene>
<feature type="domain" description="Acyl-CoA oxidase/dehydrogenase middle" evidence="8">
    <location>
        <begin position="133"/>
        <end position="238"/>
    </location>
</feature>
<dbReference type="SUPFAM" id="SSF56645">
    <property type="entry name" value="Acyl-CoA dehydrogenase NM domain-like"/>
    <property type="match status" value="1"/>
</dbReference>
<dbReference type="InterPro" id="IPR013786">
    <property type="entry name" value="AcylCoA_DH/ox_N"/>
</dbReference>
<dbReference type="InterPro" id="IPR037069">
    <property type="entry name" value="AcylCoA_DH/ox_N_sf"/>
</dbReference>
<proteinExistence type="inferred from homology"/>
<evidence type="ECO:0000256" key="4">
    <source>
        <dbReference type="ARBA" id="ARBA00022630"/>
    </source>
</evidence>
<accession>A0A9X4NRQ8</accession>
<dbReference type="PANTHER" id="PTHR48083">
    <property type="entry name" value="MEDIUM-CHAIN SPECIFIC ACYL-COA DEHYDROGENASE, MITOCHONDRIAL-RELATED"/>
    <property type="match status" value="1"/>
</dbReference>
<dbReference type="GO" id="GO:0050660">
    <property type="term" value="F:flavin adenine dinucleotide binding"/>
    <property type="evidence" value="ECO:0007669"/>
    <property type="project" value="InterPro"/>
</dbReference>
<dbReference type="InterPro" id="IPR036250">
    <property type="entry name" value="AcylCo_DH-like_C"/>
</dbReference>
<dbReference type="GO" id="GO:0005737">
    <property type="term" value="C:cytoplasm"/>
    <property type="evidence" value="ECO:0007669"/>
    <property type="project" value="TreeGrafter"/>
</dbReference>
<keyword evidence="6" id="KW-0560">Oxidoreductase</keyword>
<protein>
    <submittedName>
        <fullName evidence="10">Acyl-CoA dehydrogenase</fullName>
    </submittedName>
</protein>
<evidence type="ECO:0000256" key="3">
    <source>
        <dbReference type="ARBA" id="ARBA00011738"/>
    </source>
</evidence>
<dbReference type="InterPro" id="IPR006091">
    <property type="entry name" value="Acyl-CoA_Oxase/DH_mid-dom"/>
</dbReference>
<dbReference type="FunFam" id="2.40.110.10:FF:000002">
    <property type="entry name" value="Acyl-CoA dehydrogenase fadE12"/>
    <property type="match status" value="1"/>
</dbReference>
<comment type="subunit">
    <text evidence="3">Homodimer.</text>
</comment>
<dbReference type="InterPro" id="IPR009075">
    <property type="entry name" value="AcylCo_DH/oxidase_C"/>
</dbReference>
<dbReference type="AlphaFoldDB" id="A0A9X4NRQ8"/>
<organism evidence="10 11">
    <name type="scientific">Hydrogenophaga taeniospiralis CCUG 15921</name>
    <dbReference type="NCBI Taxonomy" id="1281780"/>
    <lineage>
        <taxon>Bacteria</taxon>
        <taxon>Pseudomonadati</taxon>
        <taxon>Pseudomonadota</taxon>
        <taxon>Betaproteobacteria</taxon>
        <taxon>Burkholderiales</taxon>
        <taxon>Comamonadaceae</taxon>
        <taxon>Hydrogenophaga</taxon>
    </lineage>
</organism>
<dbReference type="PANTHER" id="PTHR48083:SF13">
    <property type="entry name" value="ACYL-COA DEHYDROGENASE FAMILY MEMBER 11"/>
    <property type="match status" value="1"/>
</dbReference>
<dbReference type="InterPro" id="IPR050741">
    <property type="entry name" value="Acyl-CoA_dehydrogenase"/>
</dbReference>
<keyword evidence="11" id="KW-1185">Reference proteome</keyword>
<dbReference type="Gene3D" id="2.40.110.10">
    <property type="entry name" value="Butyryl-CoA Dehydrogenase, subunit A, domain 2"/>
    <property type="match status" value="1"/>
</dbReference>
<dbReference type="Pfam" id="PF02770">
    <property type="entry name" value="Acyl-CoA_dh_M"/>
    <property type="match status" value="1"/>
</dbReference>
<dbReference type="InterPro" id="IPR046373">
    <property type="entry name" value="Acyl-CoA_Oxase/DH_mid-dom_sf"/>
</dbReference>
<sequence length="432" mass="48293">MDFEHSPRAQALQQQLEHFMQRYLLPHNAAWHQAVLQGQYPPPFLEDLKTLAREEGLWNLFLPGLREGEPGTRLDNLDYAPLAETMGRLHWASEVFNCSAPDTGNMELLHRFATPAQRERWLTPLLDGAIRSAFAMSEPDVASSDPTNLQTTVRREGDDLVLNGRKWFITGVAHPGCRLLIVMARNTPDDTAAPDTKHHQHSMVLVPLDTPGVEVVRNISVVHHHAPEGHCEIVFRQVRVPANQLLGGWGEGFAMAQARLGPGRVHHCMRTIGQCELALELATERALERRSFGKTLADYANVQEWIAASRIEIDQARLLVLRCAWLLDHPERVEPAALRAQVAAIKVVAAGLQTRVVDRAMQIFGAMGLSPDTPLAQFWTWGRALHLLDGPDEVHLRSVARHEFDRARGRLGASAAYFTTPEQMRTPPHLSA</sequence>
<dbReference type="Pfam" id="PF02771">
    <property type="entry name" value="Acyl-CoA_dh_N"/>
    <property type="match status" value="1"/>
</dbReference>
<dbReference type="Gene3D" id="1.20.140.10">
    <property type="entry name" value="Butyryl-CoA Dehydrogenase, subunit A, domain 3"/>
    <property type="match status" value="1"/>
</dbReference>
<dbReference type="Proteomes" id="UP001152876">
    <property type="component" value="Unassembled WGS sequence"/>
</dbReference>
<evidence type="ECO:0000256" key="2">
    <source>
        <dbReference type="ARBA" id="ARBA00009347"/>
    </source>
</evidence>
<comment type="similarity">
    <text evidence="2">Belongs to the acyl-CoA dehydrogenase family.</text>
</comment>
<dbReference type="SUPFAM" id="SSF47203">
    <property type="entry name" value="Acyl-CoA dehydrogenase C-terminal domain-like"/>
    <property type="match status" value="1"/>
</dbReference>
<evidence type="ECO:0000256" key="5">
    <source>
        <dbReference type="ARBA" id="ARBA00022827"/>
    </source>
</evidence>
<dbReference type="GO" id="GO:0033539">
    <property type="term" value="P:fatty acid beta-oxidation using acyl-CoA dehydrogenase"/>
    <property type="evidence" value="ECO:0007669"/>
    <property type="project" value="TreeGrafter"/>
</dbReference>
<dbReference type="EMBL" id="AOGK01000009">
    <property type="protein sequence ID" value="MDG5976002.1"/>
    <property type="molecule type" value="Genomic_DNA"/>
</dbReference>
<evidence type="ECO:0000313" key="11">
    <source>
        <dbReference type="Proteomes" id="UP001152876"/>
    </source>
</evidence>
<evidence type="ECO:0000259" key="9">
    <source>
        <dbReference type="Pfam" id="PF02771"/>
    </source>
</evidence>
<dbReference type="GO" id="GO:0003995">
    <property type="term" value="F:acyl-CoA dehydrogenase activity"/>
    <property type="evidence" value="ECO:0007669"/>
    <property type="project" value="TreeGrafter"/>
</dbReference>
<evidence type="ECO:0000313" key="10">
    <source>
        <dbReference type="EMBL" id="MDG5976002.1"/>
    </source>
</evidence>
<dbReference type="Pfam" id="PF00441">
    <property type="entry name" value="Acyl-CoA_dh_1"/>
    <property type="match status" value="1"/>
</dbReference>
<keyword evidence="4" id="KW-0285">Flavoprotein</keyword>
<dbReference type="Gene3D" id="1.10.540.10">
    <property type="entry name" value="Acyl-CoA dehydrogenase/oxidase, N-terminal domain"/>
    <property type="match status" value="1"/>
</dbReference>
<evidence type="ECO:0000259" key="7">
    <source>
        <dbReference type="Pfam" id="PF00441"/>
    </source>
</evidence>
<feature type="domain" description="Acyl-CoA dehydrogenase/oxidase N-terminal" evidence="9">
    <location>
        <begin position="8"/>
        <end position="128"/>
    </location>
</feature>
<dbReference type="InterPro" id="IPR009100">
    <property type="entry name" value="AcylCoA_DH/oxidase_NM_dom_sf"/>
</dbReference>
<feature type="domain" description="Acyl-CoA dehydrogenase/oxidase C-terminal" evidence="7">
    <location>
        <begin position="250"/>
        <end position="402"/>
    </location>
</feature>
<reference evidence="10" key="1">
    <citation type="submission" date="2013-01" db="EMBL/GenBank/DDBJ databases">
        <title>Genome draft of Hydrogenophaga taeniospiralis 2K1.</title>
        <authorList>
            <person name="Gomila M."/>
            <person name="Lalucat J."/>
        </authorList>
    </citation>
    <scope>NUCLEOTIDE SEQUENCE</scope>
    <source>
        <strain evidence="10">CCUG 15921</strain>
    </source>
</reference>
<keyword evidence="5" id="KW-0274">FAD</keyword>
<evidence type="ECO:0000256" key="1">
    <source>
        <dbReference type="ARBA" id="ARBA00001974"/>
    </source>
</evidence>
<evidence type="ECO:0000256" key="6">
    <source>
        <dbReference type="ARBA" id="ARBA00023002"/>
    </source>
</evidence>
<comment type="cofactor">
    <cofactor evidence="1">
        <name>FAD</name>
        <dbReference type="ChEBI" id="CHEBI:57692"/>
    </cofactor>
</comment>
<comment type="caution">
    <text evidence="10">The sequence shown here is derived from an EMBL/GenBank/DDBJ whole genome shotgun (WGS) entry which is preliminary data.</text>
</comment>
<dbReference type="RefSeq" id="WP_068175240.1">
    <property type="nucleotide sequence ID" value="NZ_AOGK01000009.1"/>
</dbReference>
<name>A0A9X4NRQ8_9BURK</name>